<dbReference type="SUPFAM" id="SSF50156">
    <property type="entry name" value="PDZ domain-like"/>
    <property type="match status" value="1"/>
</dbReference>
<dbReference type="Proteomes" id="UP001501940">
    <property type="component" value="Chromosome 17"/>
</dbReference>
<dbReference type="InterPro" id="IPR001849">
    <property type="entry name" value="PH_domain"/>
</dbReference>
<feature type="compositionally biased region" description="Polar residues" evidence="1">
    <location>
        <begin position="196"/>
        <end position="216"/>
    </location>
</feature>
<feature type="compositionally biased region" description="Polar residues" evidence="1">
    <location>
        <begin position="750"/>
        <end position="762"/>
    </location>
</feature>
<reference evidence="4 5" key="1">
    <citation type="submission" date="2022-01" db="EMBL/GenBank/DDBJ databases">
        <title>A chromosome-scale genome assembly of the false clownfish, Amphiprion ocellaris.</title>
        <authorList>
            <person name="Ryu T."/>
        </authorList>
    </citation>
    <scope>NUCLEOTIDE SEQUENCE [LARGE SCALE GENOMIC DNA]</scope>
</reference>
<sequence>MSRRGRRRNSKRRKSSSSSKQSVSPCIFQKQCKSSSVCYKHDIVEKGESDSLRKENDDLGSEDEEKYNNAPPKEKRFKQDFHVKSFPHQKNIYTKTTEDKEKGVKIVTSVSVSDVEDSSPKIMFHQTHEPLSENPNCSSTPVANTLKINCTGSHVKLEIQEILQLNMSDMKTTFVFMNENGSSAEMVFKSKCESTWMPNNESPEQPSQNVTNDKGNQNTNYRFAFGSISEQTHAYSDTKSVSSSNNPNSCQCCSDHKQQISEDFMFANHPSSPPPLLNNRTQRNGEKVGKSFSSGQFWDIPPPREFEDLKSITVEDLTHDLAFCRIGTCSPADKNQREFHSTHTEESRADLVTSFDHLSELDNYEPLSMRPSLSTNRSSLTKDFINCQKRKSVLRNNSIATVEHRKCLLPKKRRQTFPGMSQGRGFMQEDLLLPHSDSLSSLIMCSFPLKTERLRRIHQGHERFSAFGIGNYISSQTEKSCETVSEIPGYHDGKQPLLSPLYVTSSEDNPDDMLIVNEQCQGQQYIHLKQTFCKDIESLDPDGCEYIVSQSEAVDCGFDQEIGEVENHSTESLTEVKNHRALAIQVIPPSCSGSEEQILQNHSDRSIQNNKVEITSQKQSGFCMSQLKDLAVHSLNTDEDYDFRREKTGHTSPSLPQMIVEANDLLLDTGRVSTEDSDRSAVTPSCPDKGSTDTGFQAKELLSKIENTDKQTPPTSSLEAMEHLKPHKDPENSSSDHWAKRRKLFKESRQWSSAGGSSITSDITEESVSEDTHSVELTVQDSEDRGFYTETFHSSAWIYQGDDVGSGAIHSSHTTRTQVVSKRTVKIRKGTGEYPWGFRIQYSKPIVVTEVDTNGAAEEAGLMVGDYVQAVNGIDVTSIPHSEAADLARQGPDVLTLTIGSDIACGPNTPRPACRGYLHKRTQSGLIKGWRKRWFVLTHDCCLYYYRHKRDEGKRRALSAIKLEGAEVGLDVSLGKPFVFKCRPQSGNRVYFLCATSNQEMKRWLDAMEKAIHPITQNHVWVDVTRHNSNLPPLAVKNPDCLGLLHKMNKSKDTWVQHYCILKDGCLYLYSGIRATHAHGGIYLQGYIVREQPYGSKKSILELKPPSDEFKTFYLCAENPNENKRWITAIKASIKKWLPLHQALQDYMNRPREETRM</sequence>
<dbReference type="InterPro" id="IPR001478">
    <property type="entry name" value="PDZ"/>
</dbReference>
<dbReference type="Pfam" id="PF00595">
    <property type="entry name" value="PDZ"/>
    <property type="match status" value="1"/>
</dbReference>
<feature type="compositionally biased region" description="Basic and acidic residues" evidence="1">
    <location>
        <begin position="720"/>
        <end position="731"/>
    </location>
</feature>
<dbReference type="PANTHER" id="PTHR12752">
    <property type="entry name" value="PHOSPHOINOSITOL 3-PHOSPHATE-BINDING PROTEIN"/>
    <property type="match status" value="1"/>
</dbReference>
<proteinExistence type="predicted"/>
<reference evidence="4" key="3">
    <citation type="submission" date="2025-09" db="UniProtKB">
        <authorList>
            <consortium name="Ensembl"/>
        </authorList>
    </citation>
    <scope>IDENTIFICATION</scope>
</reference>
<dbReference type="InterPro" id="IPR036034">
    <property type="entry name" value="PDZ_sf"/>
</dbReference>
<feature type="compositionally biased region" description="Basic residues" evidence="1">
    <location>
        <begin position="1"/>
        <end position="15"/>
    </location>
</feature>
<dbReference type="Gene3D" id="2.30.29.30">
    <property type="entry name" value="Pleckstrin-homology domain (PH domain)/Phosphotyrosine-binding domain (PTB)"/>
    <property type="match status" value="2"/>
</dbReference>
<dbReference type="PROSITE" id="PS50106">
    <property type="entry name" value="PDZ"/>
    <property type="match status" value="1"/>
</dbReference>
<evidence type="ECO:0000259" key="2">
    <source>
        <dbReference type="PROSITE" id="PS50003"/>
    </source>
</evidence>
<dbReference type="GeneTree" id="ENSGT00530000064469"/>
<dbReference type="Pfam" id="PF00169">
    <property type="entry name" value="PH"/>
    <property type="match status" value="2"/>
</dbReference>
<feature type="region of interest" description="Disordered" evidence="1">
    <location>
        <begin position="1"/>
        <end position="27"/>
    </location>
</feature>
<accession>A0AAQ5XZD9</accession>
<feature type="region of interest" description="Disordered" evidence="1">
    <location>
        <begin position="43"/>
        <end position="78"/>
    </location>
</feature>
<protein>
    <recommendedName>
        <fullName evidence="6">PDZ and pleckstrin homology domains 1</fullName>
    </recommendedName>
</protein>
<name>A0AAQ5XZD9_AMPOC</name>
<dbReference type="SUPFAM" id="SSF50729">
    <property type="entry name" value="PH domain-like"/>
    <property type="match status" value="2"/>
</dbReference>
<keyword evidence="5" id="KW-1185">Reference proteome</keyword>
<evidence type="ECO:0008006" key="6">
    <source>
        <dbReference type="Google" id="ProtNLM"/>
    </source>
</evidence>
<feature type="domain" description="PH" evidence="2">
    <location>
        <begin position="1038"/>
        <end position="1135"/>
    </location>
</feature>
<dbReference type="Gene3D" id="2.30.42.10">
    <property type="match status" value="1"/>
</dbReference>
<evidence type="ECO:0000259" key="3">
    <source>
        <dbReference type="PROSITE" id="PS50106"/>
    </source>
</evidence>
<feature type="region of interest" description="Disordered" evidence="1">
    <location>
        <begin position="195"/>
        <end position="216"/>
    </location>
</feature>
<dbReference type="AlphaFoldDB" id="A0AAQ5XZD9"/>
<dbReference type="CDD" id="cd00136">
    <property type="entry name" value="PDZ_canonical"/>
    <property type="match status" value="1"/>
</dbReference>
<dbReference type="PROSITE" id="PS50003">
    <property type="entry name" value="PH_DOMAIN"/>
    <property type="match status" value="2"/>
</dbReference>
<dbReference type="SMART" id="SM00233">
    <property type="entry name" value="PH"/>
    <property type="match status" value="2"/>
</dbReference>
<dbReference type="Ensembl" id="ENSAOCT00000072175.1">
    <property type="protein sequence ID" value="ENSAOCP00000044991.1"/>
    <property type="gene ID" value="ENSAOCG00000026563.1"/>
</dbReference>
<dbReference type="PANTHER" id="PTHR12752:SF2">
    <property type="entry name" value="PDZ AND PLECKSTRIN HOMOLOGY DOMAINS 1"/>
    <property type="match status" value="1"/>
</dbReference>
<reference evidence="4" key="2">
    <citation type="submission" date="2025-08" db="UniProtKB">
        <authorList>
            <consortium name="Ensembl"/>
        </authorList>
    </citation>
    <scope>IDENTIFICATION</scope>
</reference>
<organism evidence="4 5">
    <name type="scientific">Amphiprion ocellaris</name>
    <name type="common">Clown anemonefish</name>
    <dbReference type="NCBI Taxonomy" id="80972"/>
    <lineage>
        <taxon>Eukaryota</taxon>
        <taxon>Metazoa</taxon>
        <taxon>Chordata</taxon>
        <taxon>Craniata</taxon>
        <taxon>Vertebrata</taxon>
        <taxon>Euteleostomi</taxon>
        <taxon>Actinopterygii</taxon>
        <taxon>Neopterygii</taxon>
        <taxon>Teleostei</taxon>
        <taxon>Neoteleostei</taxon>
        <taxon>Acanthomorphata</taxon>
        <taxon>Ovalentaria</taxon>
        <taxon>Pomacentridae</taxon>
        <taxon>Amphiprion</taxon>
    </lineage>
</organism>
<dbReference type="InterPro" id="IPR011993">
    <property type="entry name" value="PH-like_dom_sf"/>
</dbReference>
<evidence type="ECO:0000313" key="5">
    <source>
        <dbReference type="Proteomes" id="UP001501940"/>
    </source>
</evidence>
<evidence type="ECO:0000256" key="1">
    <source>
        <dbReference type="SAM" id="MobiDB-lite"/>
    </source>
</evidence>
<evidence type="ECO:0000313" key="4">
    <source>
        <dbReference type="Ensembl" id="ENSAOCP00000044991.1"/>
    </source>
</evidence>
<feature type="region of interest" description="Disordered" evidence="1">
    <location>
        <begin position="672"/>
        <end position="773"/>
    </location>
</feature>
<feature type="domain" description="PH" evidence="2">
    <location>
        <begin position="911"/>
        <end position="1013"/>
    </location>
</feature>
<dbReference type="SMART" id="SM00228">
    <property type="entry name" value="PDZ"/>
    <property type="match status" value="1"/>
</dbReference>
<feature type="compositionally biased region" description="Basic and acidic residues" evidence="1">
    <location>
        <begin position="43"/>
        <end position="57"/>
    </location>
</feature>
<feature type="domain" description="PDZ" evidence="3">
    <location>
        <begin position="824"/>
        <end position="899"/>
    </location>
</feature>